<dbReference type="AlphaFoldDB" id="A9DM55"/>
<dbReference type="EMBL" id="ABIB01000002">
    <property type="protein sequence ID" value="EDP97632.1"/>
    <property type="molecule type" value="Genomic_DNA"/>
</dbReference>
<reference evidence="2 3" key="1">
    <citation type="journal article" date="2011" name="J. Bacteriol.">
        <title>Genome sequence of the algicidal bacterium Kordia algicida OT-1.</title>
        <authorList>
            <person name="Lee H.S."/>
            <person name="Kang S.G."/>
            <person name="Kwon K.K."/>
            <person name="Lee J.H."/>
            <person name="Kim S.J."/>
        </authorList>
    </citation>
    <scope>NUCLEOTIDE SEQUENCE [LARGE SCALE GENOMIC DNA]</scope>
    <source>
        <strain evidence="2 3">OT-1</strain>
    </source>
</reference>
<evidence type="ECO:0000256" key="1">
    <source>
        <dbReference type="SAM" id="Phobius"/>
    </source>
</evidence>
<name>A9DM55_9FLAO</name>
<feature type="transmembrane region" description="Helical" evidence="1">
    <location>
        <begin position="34"/>
        <end position="58"/>
    </location>
</feature>
<keyword evidence="3" id="KW-1185">Reference proteome</keyword>
<accession>A9DM55</accession>
<dbReference type="STRING" id="391587.KAOT1_20757"/>
<sequence>MQTLKKTLLIVLGLILLAFLVGIFKVLIKNSDFASIFFTFGFFGLGIVFCLVAISYHLKTLKYFDDAAMLKRNEELPVKLWIFSIIGYLYFIFISGIFLLVISQRTFSVTTFDRISAFLLVFAILLSVVGVIETFITKKRIANHRKKMVVFHEIDEIGD</sequence>
<gene>
    <name evidence="2" type="ORF">KAOT1_20757</name>
</gene>
<dbReference type="RefSeq" id="WP_007096680.1">
    <property type="nucleotide sequence ID" value="NZ_CP142125.1"/>
</dbReference>
<keyword evidence="1" id="KW-0472">Membrane</keyword>
<comment type="caution">
    <text evidence="2">The sequence shown here is derived from an EMBL/GenBank/DDBJ whole genome shotgun (WGS) entry which is preliminary data.</text>
</comment>
<feature type="transmembrane region" description="Helical" evidence="1">
    <location>
        <begin position="78"/>
        <end position="103"/>
    </location>
</feature>
<dbReference type="HOGENOM" id="CLU_1658505_0_0_10"/>
<feature type="transmembrane region" description="Helical" evidence="1">
    <location>
        <begin position="115"/>
        <end position="136"/>
    </location>
</feature>
<protein>
    <submittedName>
        <fullName evidence="2">Uncharacterized protein</fullName>
    </submittedName>
</protein>
<dbReference type="Proteomes" id="UP000002945">
    <property type="component" value="Unassembled WGS sequence"/>
</dbReference>
<keyword evidence="1" id="KW-0812">Transmembrane</keyword>
<feature type="transmembrane region" description="Helical" evidence="1">
    <location>
        <begin position="7"/>
        <end position="28"/>
    </location>
</feature>
<keyword evidence="1" id="KW-1133">Transmembrane helix</keyword>
<evidence type="ECO:0000313" key="3">
    <source>
        <dbReference type="Proteomes" id="UP000002945"/>
    </source>
</evidence>
<organism evidence="2 3">
    <name type="scientific">Kordia algicida OT-1</name>
    <dbReference type="NCBI Taxonomy" id="391587"/>
    <lineage>
        <taxon>Bacteria</taxon>
        <taxon>Pseudomonadati</taxon>
        <taxon>Bacteroidota</taxon>
        <taxon>Flavobacteriia</taxon>
        <taxon>Flavobacteriales</taxon>
        <taxon>Flavobacteriaceae</taxon>
        <taxon>Kordia</taxon>
    </lineage>
</organism>
<proteinExistence type="predicted"/>
<evidence type="ECO:0000313" key="2">
    <source>
        <dbReference type="EMBL" id="EDP97632.1"/>
    </source>
</evidence>